<dbReference type="PROSITE" id="PS50853">
    <property type="entry name" value="FN3"/>
    <property type="match status" value="2"/>
</dbReference>
<dbReference type="InterPro" id="IPR036116">
    <property type="entry name" value="FN3_sf"/>
</dbReference>
<organism evidence="3 4">
    <name type="scientific">Pedobacter agri</name>
    <dbReference type="NCBI Taxonomy" id="454586"/>
    <lineage>
        <taxon>Bacteria</taxon>
        <taxon>Pseudomonadati</taxon>
        <taxon>Bacteroidota</taxon>
        <taxon>Sphingobacteriia</taxon>
        <taxon>Sphingobacteriales</taxon>
        <taxon>Sphingobacteriaceae</taxon>
        <taxon>Pedobacter</taxon>
    </lineage>
</organism>
<dbReference type="EMBL" id="JAPJUH010000007">
    <property type="protein sequence ID" value="MCX3267324.1"/>
    <property type="molecule type" value="Genomic_DNA"/>
</dbReference>
<name>A0A9X3DGW7_9SPHI</name>
<proteinExistence type="predicted"/>
<keyword evidence="4" id="KW-1185">Reference proteome</keyword>
<dbReference type="Gene3D" id="2.60.40.10">
    <property type="entry name" value="Immunoglobulins"/>
    <property type="match status" value="5"/>
</dbReference>
<evidence type="ECO:0000256" key="1">
    <source>
        <dbReference type="SAM" id="SignalP"/>
    </source>
</evidence>
<dbReference type="SUPFAM" id="SSF49265">
    <property type="entry name" value="Fibronectin type III"/>
    <property type="match status" value="2"/>
</dbReference>
<dbReference type="AlphaFoldDB" id="A0A9X3DGW7"/>
<gene>
    <name evidence="3" type="ORF">OQZ29_21355</name>
</gene>
<accession>A0A9X3DGW7</accession>
<feature type="chain" id="PRO_5040802376" description="Fibronectin type-III domain-containing protein" evidence="1">
    <location>
        <begin position="19"/>
        <end position="668"/>
    </location>
</feature>
<keyword evidence="1" id="KW-0732">Signal</keyword>
<reference evidence="3" key="1">
    <citation type="submission" date="2022-11" db="EMBL/GenBank/DDBJ databases">
        <authorList>
            <person name="Graham C."/>
            <person name="Newman J.D."/>
        </authorList>
    </citation>
    <scope>NUCLEOTIDE SEQUENCE</scope>
    <source>
        <strain evidence="3">DSM 19486</strain>
    </source>
</reference>
<evidence type="ECO:0000313" key="4">
    <source>
        <dbReference type="Proteomes" id="UP001142592"/>
    </source>
</evidence>
<dbReference type="Proteomes" id="UP001142592">
    <property type="component" value="Unassembled WGS sequence"/>
</dbReference>
<feature type="domain" description="Fibronectin type-III" evidence="2">
    <location>
        <begin position="387"/>
        <end position="480"/>
    </location>
</feature>
<dbReference type="InterPro" id="IPR013783">
    <property type="entry name" value="Ig-like_fold"/>
</dbReference>
<protein>
    <recommendedName>
        <fullName evidence="2">Fibronectin type-III domain-containing protein</fullName>
    </recommendedName>
</protein>
<dbReference type="SMART" id="SM00060">
    <property type="entry name" value="FN3"/>
    <property type="match status" value="3"/>
</dbReference>
<comment type="caution">
    <text evidence="3">The sequence shown here is derived from an EMBL/GenBank/DDBJ whole genome shotgun (WGS) entry which is preliminary data.</text>
</comment>
<sequence>MKTIITMCLSIICFWVKAQEPTNTGVEMGQLMPGKNAVCGIVPSEEGRSSFDSYKGIVKQFDVYKDENGRGNFKKINTLTFPSSFDDFTKRAGTVIADAVKNALEVTDGSTAYKQLQSGNIKSLGMFLISKEFLKGMGMMWEDENIKNNNPSTAYRVVKVNSDGKEQILFTQKINEVKRIPFGAYRLKDLVNADSVIQLTWTAKLTNAPAVFGKIYRLKNGEKSYQLINPPSLFYSVNDTSKTFYAEEVKPGQLYRYYVVPEDFAGNQGLPSDTAYAISKSFSQIKGIANFSIKDSLKGAWLSWKALPNEGIYTGVQILKSRKSTDGFIEVATLSATDSSYFDKAILPNVTYHYQVRPLTIQVKGYTLLPAATANIAVKSQQDTPMAPQGLKVWQDSTAQVKLFWDVNPEIDQFAYYVLRGTSKDDMRIVSGALRTNTYTDSLQNLNEQSTYFYGIQLMNISQKMSEVSSPVMFKPLKVEFVPYPSGLGLRYADEAVKIFWENMIEKNDDIVGYRVFRKLRTEKEFKSLNEAPLRTTVFNDTTAAPGYDYDYAVSAVNASANQSILSPVSTITIPLTAVLAAPADLYLINKPEGVYVSWPAHNNLKLTNSIYRKSNLDKEFKLIANVETSDFYIDASAQKGALYSYRIVAKTKLGVSEPGIEKSIRRN</sequence>
<dbReference type="InterPro" id="IPR003961">
    <property type="entry name" value="FN3_dom"/>
</dbReference>
<dbReference type="CDD" id="cd00063">
    <property type="entry name" value="FN3"/>
    <property type="match status" value="2"/>
</dbReference>
<dbReference type="RefSeq" id="WP_010599660.1">
    <property type="nucleotide sequence ID" value="NZ_JAPJUH010000007.1"/>
</dbReference>
<feature type="signal peptide" evidence="1">
    <location>
        <begin position="1"/>
        <end position="18"/>
    </location>
</feature>
<evidence type="ECO:0000259" key="2">
    <source>
        <dbReference type="PROSITE" id="PS50853"/>
    </source>
</evidence>
<evidence type="ECO:0000313" key="3">
    <source>
        <dbReference type="EMBL" id="MCX3267324.1"/>
    </source>
</evidence>
<feature type="domain" description="Fibronectin type-III" evidence="2">
    <location>
        <begin position="482"/>
        <end position="577"/>
    </location>
</feature>